<dbReference type="Proteomes" id="UP001055114">
    <property type="component" value="Unassembled WGS sequence"/>
</dbReference>
<evidence type="ECO:0000313" key="2">
    <source>
        <dbReference type="EMBL" id="VYU09943.1"/>
    </source>
</evidence>
<reference evidence="2" key="1">
    <citation type="submission" date="2019-11" db="EMBL/GenBank/DDBJ databases">
        <authorList>
            <person name="Feng L."/>
        </authorList>
    </citation>
    <scope>NUCLEOTIDE SEQUENCE</scope>
    <source>
        <strain evidence="2">PmerdaeLFYP103</strain>
    </source>
</reference>
<protein>
    <submittedName>
        <fullName evidence="2">Uncharacterized protein</fullName>
    </submittedName>
</protein>
<dbReference type="EMBL" id="BQNZ01000001">
    <property type="protein sequence ID" value="GKH71252.1"/>
    <property type="molecule type" value="Genomic_DNA"/>
</dbReference>
<gene>
    <name evidence="1" type="ORF">CE91St3_11150</name>
    <name evidence="2" type="ORF">PMLFYP103_01213</name>
</gene>
<evidence type="ECO:0000313" key="1">
    <source>
        <dbReference type="EMBL" id="GKH71252.1"/>
    </source>
</evidence>
<reference evidence="1" key="2">
    <citation type="submission" date="2022-01" db="EMBL/GenBank/DDBJ databases">
        <title>Novel bile acid biosynthetic pathways are enriched in the microbiome of centenarians.</title>
        <authorList>
            <person name="Sato Y."/>
            <person name="Atarashi K."/>
            <person name="Plichta R.D."/>
            <person name="Arai Y."/>
            <person name="Sasajima S."/>
            <person name="Kearney M.S."/>
            <person name="Suda W."/>
            <person name="Takeshita K."/>
            <person name="Sasaki T."/>
            <person name="Okamoto S."/>
            <person name="Skelly N.A."/>
            <person name="Okamura Y."/>
            <person name="Vlamakis H."/>
            <person name="Li Y."/>
            <person name="Tanoue T."/>
            <person name="Takei H."/>
            <person name="Nittono H."/>
            <person name="Narushima S."/>
            <person name="Irie J."/>
            <person name="Itoh H."/>
            <person name="Moriya K."/>
            <person name="Sugiura Y."/>
            <person name="Suematsu M."/>
            <person name="Moritoki N."/>
            <person name="Shibata S."/>
            <person name="Littman R.D."/>
            <person name="Fischbach A.M."/>
            <person name="Uwamino Y."/>
            <person name="Inoue T."/>
            <person name="Honda A."/>
            <person name="Hattori M."/>
            <person name="Murai T."/>
            <person name="Xavier J.R."/>
            <person name="Hirose N."/>
            <person name="Honda K."/>
        </authorList>
    </citation>
    <scope>NUCLEOTIDE SEQUENCE</scope>
    <source>
        <strain evidence="1">CE91-St3</strain>
    </source>
</reference>
<name>A0A6N3CAA9_9BACT</name>
<dbReference type="AlphaFoldDB" id="A0A6N3CAA9"/>
<sequence>MTKDFKNPGLISQVAEFIDKKRIEEGISIDTLCQSAHISKRIYIDFKRG</sequence>
<dbReference type="GeneID" id="49205570"/>
<accession>A0A6N3CAA9</accession>
<organism evidence="2">
    <name type="scientific">Parabacteroides merdae</name>
    <dbReference type="NCBI Taxonomy" id="46503"/>
    <lineage>
        <taxon>Bacteria</taxon>
        <taxon>Pseudomonadati</taxon>
        <taxon>Bacteroidota</taxon>
        <taxon>Bacteroidia</taxon>
        <taxon>Bacteroidales</taxon>
        <taxon>Tannerellaceae</taxon>
        <taxon>Parabacteroides</taxon>
    </lineage>
</organism>
<proteinExistence type="predicted"/>
<dbReference type="EMBL" id="CACRUV010000018">
    <property type="protein sequence ID" value="VYU09943.1"/>
    <property type="molecule type" value="Genomic_DNA"/>
</dbReference>
<dbReference type="RefSeq" id="WP_005635280.1">
    <property type="nucleotide sequence ID" value="NZ_BAABYG010000001.1"/>
</dbReference>